<keyword evidence="3" id="KW-1185">Reference proteome</keyword>
<evidence type="ECO:0000313" key="2">
    <source>
        <dbReference type="EMBL" id="EJL74225.1"/>
    </source>
</evidence>
<gene>
    <name evidence="2" type="ORF">PMI13_00958</name>
</gene>
<dbReference type="InterPro" id="IPR039449">
    <property type="entry name" value="TssO"/>
</dbReference>
<dbReference type="Proteomes" id="UP000007509">
    <property type="component" value="Unassembled WGS sequence"/>
</dbReference>
<comment type="caution">
    <text evidence="2">The sequence shown here is derived from an EMBL/GenBank/DDBJ whole genome shotgun (WGS) entry which is preliminary data.</text>
</comment>
<feature type="transmembrane region" description="Helical" evidence="1">
    <location>
        <begin position="21"/>
        <end position="40"/>
    </location>
</feature>
<dbReference type="AlphaFoldDB" id="J2K250"/>
<dbReference type="Pfam" id="PF17561">
    <property type="entry name" value="TssO"/>
    <property type="match status" value="1"/>
</dbReference>
<protein>
    <submittedName>
        <fullName evidence="2">Uncharacterized protein</fullName>
    </submittedName>
</protein>
<proteinExistence type="predicted"/>
<name>J2K250_9FLAO</name>
<keyword evidence="1" id="KW-1133">Transmembrane helix</keyword>
<accession>J2K250</accession>
<reference evidence="2 3" key="1">
    <citation type="journal article" date="2012" name="J. Bacteriol.">
        <title>Twenty-one genome sequences from Pseudomonas species and 19 genome sequences from diverse bacteria isolated from the rhizosphere and endosphere of Populus deltoides.</title>
        <authorList>
            <person name="Brown S.D."/>
            <person name="Utturkar S.M."/>
            <person name="Klingeman D.M."/>
            <person name="Johnson C.M."/>
            <person name="Martin S.L."/>
            <person name="Land M.L."/>
            <person name="Lu T.Y."/>
            <person name="Schadt C.W."/>
            <person name="Doktycz M.J."/>
            <person name="Pelletier D.A."/>
        </authorList>
    </citation>
    <scope>NUCLEOTIDE SEQUENCE [LARGE SCALE GENOMIC DNA]</scope>
    <source>
        <strain evidence="2 3">CF314</strain>
    </source>
</reference>
<evidence type="ECO:0000256" key="1">
    <source>
        <dbReference type="SAM" id="Phobius"/>
    </source>
</evidence>
<organism evidence="2 3">
    <name type="scientific">Chryseobacterium populi</name>
    <dbReference type="NCBI Taxonomy" id="1144316"/>
    <lineage>
        <taxon>Bacteria</taxon>
        <taxon>Pseudomonadati</taxon>
        <taxon>Bacteroidota</taxon>
        <taxon>Flavobacteriia</taxon>
        <taxon>Flavobacteriales</taxon>
        <taxon>Weeksellaceae</taxon>
        <taxon>Chryseobacterium group</taxon>
        <taxon>Chryseobacterium</taxon>
    </lineage>
</organism>
<dbReference type="EMBL" id="AKJY01000014">
    <property type="protein sequence ID" value="EJL74225.1"/>
    <property type="molecule type" value="Genomic_DNA"/>
</dbReference>
<dbReference type="RefSeq" id="WP_007841186.1">
    <property type="nucleotide sequence ID" value="NZ_AKJY01000014.1"/>
</dbReference>
<sequence length="176" mass="20245">MSSNKEKKLNRSDVRVGIWKFVLSFIVLAVVSFTGVFFFFKSYDTQTEGISREAEAYRALQGRSDLLKVQVDTIFSRMSRLNQADNEALYSSNIIDNVNDAYNIMGKDSADNFKHYSTLMKQIRPMLTLKNKIVEVSNRKKIAIRNANDCRGKVDNMEDVLKIDPTRKFSGGRRKR</sequence>
<keyword evidence="1" id="KW-0812">Transmembrane</keyword>
<evidence type="ECO:0000313" key="3">
    <source>
        <dbReference type="Proteomes" id="UP000007509"/>
    </source>
</evidence>
<dbReference type="PATRIC" id="fig|1144316.3.peg.969"/>
<keyword evidence="1" id="KW-0472">Membrane</keyword>
<dbReference type="OrthoDB" id="1273486at2"/>